<proteinExistence type="predicted"/>
<feature type="region of interest" description="Disordered" evidence="1">
    <location>
        <begin position="27"/>
        <end position="88"/>
    </location>
</feature>
<evidence type="ECO:0000313" key="4">
    <source>
        <dbReference type="Proteomes" id="UP000001935"/>
    </source>
</evidence>
<evidence type="ECO:0008006" key="5">
    <source>
        <dbReference type="Google" id="ProtNLM"/>
    </source>
</evidence>
<feature type="compositionally biased region" description="Pro residues" evidence="1">
    <location>
        <begin position="68"/>
        <end position="82"/>
    </location>
</feature>
<sequence>MRPVRRLRPLRALAAALLAAVAVAATAGEPPEPDAPPAAAPSTPAPPTAEVPPAPAPSPAAEAAPEAAPAPPPDPSVPPKDTSPPAYAEDTWLDVGHAFLEERLFAPVLVLDRFFSDERDLEAERARSFLRVRNALRVHQYGTPAYALDVRASLRLPGLNRRLERLRLVIVGQAEDVVNGFYPELTGATPLGPNQQGAANAELRYGAWDGLYSHVDLGAGLLLELPVGAFGRVRYRASVPLGRWVLGRMALAGFWRTDTRLGTSLDASVERPLGSIALLRLAGTSRLTQRSRGIEWGSELAGLRALGPRTAVSLAASVEGATDAPSDVDRYRVYARLRRDLYRRWIFYELEPEVAWPWEAERGGRFREYAVTFRLEVQLQGSEPPVEPPAELPEPRDPPHLRPARTP</sequence>
<keyword evidence="2" id="KW-0732">Signal</keyword>
<dbReference type="EMBL" id="CP000251">
    <property type="protein sequence ID" value="ABC81670.1"/>
    <property type="molecule type" value="Genomic_DNA"/>
</dbReference>
<protein>
    <recommendedName>
        <fullName evidence="5">Alginate export domain-containing protein</fullName>
    </recommendedName>
</protein>
<reference evidence="3 4" key="1">
    <citation type="submission" date="2006-01" db="EMBL/GenBank/DDBJ databases">
        <title>Complete sequence of Anaeromyxobacter dehalogenans 2CP-C.</title>
        <authorList>
            <consortium name="US DOE Joint Genome Institute"/>
            <person name="Copeland A."/>
            <person name="Lucas S."/>
            <person name="Lapidus A."/>
            <person name="Barry K."/>
            <person name="Detter J.C."/>
            <person name="Glavina T."/>
            <person name="Hammon N."/>
            <person name="Israni S."/>
            <person name="Pitluck S."/>
            <person name="Brettin T."/>
            <person name="Bruce D."/>
            <person name="Han C."/>
            <person name="Tapia R."/>
            <person name="Gilna P."/>
            <person name="Kiss H."/>
            <person name="Schmutz J."/>
            <person name="Larimer F."/>
            <person name="Land M."/>
            <person name="Kyrpides N."/>
            <person name="Anderson I."/>
            <person name="Sanford R.A."/>
            <person name="Ritalahti K.M."/>
            <person name="Thomas H.S."/>
            <person name="Kirby J.R."/>
            <person name="Zhulin I.B."/>
            <person name="Loeffler F.E."/>
            <person name="Richardson P."/>
        </authorList>
    </citation>
    <scope>NUCLEOTIDE SEQUENCE [LARGE SCALE GENOMIC DNA]</scope>
    <source>
        <strain evidence="3 4">2CP-C</strain>
    </source>
</reference>
<accession>Q2IJ42</accession>
<feature type="region of interest" description="Disordered" evidence="1">
    <location>
        <begin position="380"/>
        <end position="407"/>
    </location>
</feature>
<gene>
    <name evidence="3" type="ordered locus">Adeh_1899</name>
</gene>
<evidence type="ECO:0000256" key="1">
    <source>
        <dbReference type="SAM" id="MobiDB-lite"/>
    </source>
</evidence>
<dbReference type="HOGENOM" id="CLU_056319_1_0_7"/>
<dbReference type="Proteomes" id="UP000001935">
    <property type="component" value="Chromosome"/>
</dbReference>
<dbReference type="OrthoDB" id="5430640at2"/>
<dbReference type="KEGG" id="ade:Adeh_1899"/>
<feature type="compositionally biased region" description="Pro residues" evidence="1">
    <location>
        <begin position="33"/>
        <end position="58"/>
    </location>
</feature>
<dbReference type="AlphaFoldDB" id="Q2IJ42"/>
<feature type="signal peptide" evidence="2">
    <location>
        <begin position="1"/>
        <end position="27"/>
    </location>
</feature>
<evidence type="ECO:0000313" key="3">
    <source>
        <dbReference type="EMBL" id="ABC81670.1"/>
    </source>
</evidence>
<dbReference type="eggNOG" id="ENOG5032UGD">
    <property type="taxonomic scope" value="Bacteria"/>
</dbReference>
<dbReference type="STRING" id="290397.Adeh_1899"/>
<dbReference type="RefSeq" id="WP_011420953.1">
    <property type="nucleotide sequence ID" value="NC_007760.1"/>
</dbReference>
<organism evidence="3 4">
    <name type="scientific">Anaeromyxobacter dehalogenans (strain 2CP-C)</name>
    <dbReference type="NCBI Taxonomy" id="290397"/>
    <lineage>
        <taxon>Bacteria</taxon>
        <taxon>Pseudomonadati</taxon>
        <taxon>Myxococcota</taxon>
        <taxon>Myxococcia</taxon>
        <taxon>Myxococcales</taxon>
        <taxon>Cystobacterineae</taxon>
        <taxon>Anaeromyxobacteraceae</taxon>
        <taxon>Anaeromyxobacter</taxon>
    </lineage>
</organism>
<name>Q2IJ42_ANADE</name>
<evidence type="ECO:0000256" key="2">
    <source>
        <dbReference type="SAM" id="SignalP"/>
    </source>
</evidence>
<feature type="chain" id="PRO_5004210142" description="Alginate export domain-containing protein" evidence="2">
    <location>
        <begin position="28"/>
        <end position="407"/>
    </location>
</feature>